<comment type="function">
    <text evidence="20">Receptor for basic fibroblast growth factor.</text>
</comment>
<keyword evidence="9" id="KW-0418">Kinase</keyword>
<keyword evidence="15" id="KW-1015">Disulfide bond</keyword>
<protein>
    <recommendedName>
        <fullName evidence="2">receptor protein-tyrosine kinase</fullName>
        <ecNumber evidence="2">2.7.10.1</ecNumber>
    </recommendedName>
</protein>
<keyword evidence="12" id="KW-0297">G-protein coupled receptor</keyword>
<dbReference type="PRINTS" id="PR01177">
    <property type="entry name" value="GABAB1RECPTR"/>
</dbReference>
<keyword evidence="19" id="KW-0393">Immunoglobulin domain</keyword>
<evidence type="ECO:0000256" key="1">
    <source>
        <dbReference type="ARBA" id="ARBA00004167"/>
    </source>
</evidence>
<keyword evidence="17" id="KW-0325">Glycoprotein</keyword>
<keyword evidence="3" id="KW-0597">Phosphoprotein</keyword>
<evidence type="ECO:0000256" key="2">
    <source>
        <dbReference type="ARBA" id="ARBA00011902"/>
    </source>
</evidence>
<dbReference type="SUPFAM" id="SSF53850">
    <property type="entry name" value="Periplasmic binding protein-like II"/>
    <property type="match status" value="1"/>
</dbReference>
<dbReference type="Pfam" id="PF07714">
    <property type="entry name" value="PK_Tyr_Ser-Thr"/>
    <property type="match status" value="1"/>
</dbReference>
<sequence length="1015" mass="112609">MPPKHTSRPGVNPSVDFTNHVIKTLAMEILGYQDVRILNAEVDFHNSTVALQRISGCYDYSCRAIWIPNDASNATINMEVWQDNLLEMALWSETGTIKVNGFLGYTARYGWFVSQTLVAEMWEQHQIIADHWKSLHSQTVIRKLLIPLSELQGLVTIKSEKPWGKETRYYCERAECIQGMYIPPVCQGTDSTTPTAECPTLVAGYPDTSFDMLIGQIVSLRLPVVVAWIGPQLESYISTRSQTHRHTLFLSWSPHALTSSGLFNRVSFPTCVEGVSIDANSGCDFRTLPVSKVTWLPLAHGAPDLDEMISAMSFSDFEMQVILRKFYHSSGNMEAFACDWLKSNTDIWNGWLPNQLNPRKKIYLGGLFPDHIPAFSGIGIGAKLAVEAVNTDSSILTTHELELVVDGSDGSDAVASYLRLQKDNTKPLTGVIGPMHSEDCKIIAPIAALFRTVVISYGVESPALSNRDFYPNFVCMLPSAAENAYALARLFETYSWKRYAAISDSEVSSLEVMTTTEGILGEQGITLVASQSFTDPLLLNPALFFDDIKNQRAHLVVGLFSDVAARVLLCEAYKQDVTGYEGYQWFLPALYPDHWWDTDFYNSDRQESPESVPCTTQEMARAVAGYMSLSQLHVARGEECIVSGETAAQWEEKYQAVVDQEGKQASDFAAYAYDAVWAFALAYESLLQKSPGALGMSRHYRDISSFMSHLSKTRFLGMTGEVTFAGSDRQGPVLISQHLPQRSTVSMPVGLYIPFVANSSEWTGTLQLNTSDIVWLNDGKIPDDGGIDEGDCAVESFRVFLGVDCQSATAILNAFLIIVVFIILVVCVVLVKKAYNRKVKKAGQKVKDLGITALGQSTLLSLNKWEVAQDNVILNRKLGEGAFGTVYGGEAMLDGNHWVGVAVKTLKVESTIEEKLDFLSEAEMMKRFDHKNIVKLLGVCTRREPLYTIMDFMLHGDLKTFLLARRHLVSQGQVDDSSMSPERLTSMVLDVATGVSYLAANKYVHRSVQGTSEEM</sequence>
<dbReference type="InterPro" id="IPR001828">
    <property type="entry name" value="ANF_lig-bd_rcpt"/>
</dbReference>
<organism evidence="24 25">
    <name type="scientific">Acanthaster planci</name>
    <name type="common">Crown-of-thorns starfish</name>
    <dbReference type="NCBI Taxonomy" id="133434"/>
    <lineage>
        <taxon>Eukaryota</taxon>
        <taxon>Metazoa</taxon>
        <taxon>Echinodermata</taxon>
        <taxon>Eleutherozoa</taxon>
        <taxon>Asterozoa</taxon>
        <taxon>Asteroidea</taxon>
        <taxon>Valvatacea</taxon>
        <taxon>Valvatida</taxon>
        <taxon>Acanthasteridae</taxon>
        <taxon>Acanthaster</taxon>
    </lineage>
</organism>
<keyword evidence="18" id="KW-0807">Transducer</keyword>
<evidence type="ECO:0000256" key="14">
    <source>
        <dbReference type="ARBA" id="ARBA00023137"/>
    </source>
</evidence>
<evidence type="ECO:0000256" key="20">
    <source>
        <dbReference type="ARBA" id="ARBA00056965"/>
    </source>
</evidence>
<comment type="subcellular location">
    <subcellularLocation>
        <location evidence="1">Membrane</location>
        <topology evidence="1">Single-pass membrane protein</topology>
    </subcellularLocation>
</comment>
<proteinExistence type="predicted"/>
<evidence type="ECO:0000256" key="22">
    <source>
        <dbReference type="SAM" id="Phobius"/>
    </source>
</evidence>
<dbReference type="InterPro" id="IPR001245">
    <property type="entry name" value="Ser-Thr/Tyr_kinase_cat_dom"/>
</dbReference>
<dbReference type="InterPro" id="IPR020635">
    <property type="entry name" value="Tyr_kinase_cat_dom"/>
</dbReference>
<evidence type="ECO:0000256" key="17">
    <source>
        <dbReference type="ARBA" id="ARBA00023180"/>
    </source>
</evidence>
<evidence type="ECO:0000256" key="6">
    <source>
        <dbReference type="ARBA" id="ARBA00022729"/>
    </source>
</evidence>
<keyword evidence="10 21" id="KW-0067">ATP-binding</keyword>
<dbReference type="CDD" id="cd06366">
    <property type="entry name" value="PBP1_GABAb_receptor"/>
    <property type="match status" value="1"/>
</dbReference>
<dbReference type="GO" id="GO:0038039">
    <property type="term" value="C:G protein-coupled receptor heterodimeric complex"/>
    <property type="evidence" value="ECO:0007669"/>
    <property type="project" value="TreeGrafter"/>
</dbReference>
<evidence type="ECO:0000256" key="8">
    <source>
        <dbReference type="ARBA" id="ARBA00022741"/>
    </source>
</evidence>
<gene>
    <name evidence="25" type="primary">LOC110982174</name>
</gene>
<evidence type="ECO:0000313" key="24">
    <source>
        <dbReference type="Proteomes" id="UP000694845"/>
    </source>
</evidence>
<dbReference type="InterPro" id="IPR011009">
    <property type="entry name" value="Kinase-like_dom_sf"/>
</dbReference>
<dbReference type="KEGG" id="aplc:110982174"/>
<dbReference type="EC" id="2.7.10.1" evidence="2"/>
<keyword evidence="6" id="KW-0732">Signal</keyword>
<evidence type="ECO:0000256" key="3">
    <source>
        <dbReference type="ARBA" id="ARBA00022553"/>
    </source>
</evidence>
<dbReference type="PROSITE" id="PS50011">
    <property type="entry name" value="PROTEIN_KINASE_DOM"/>
    <property type="match status" value="1"/>
</dbReference>
<dbReference type="Proteomes" id="UP000694845">
    <property type="component" value="Unplaced"/>
</dbReference>
<dbReference type="Gene3D" id="3.40.190.10">
    <property type="entry name" value="Periplasmic binding protein-like II"/>
    <property type="match status" value="1"/>
</dbReference>
<evidence type="ECO:0000256" key="11">
    <source>
        <dbReference type="ARBA" id="ARBA00022989"/>
    </source>
</evidence>
<dbReference type="InterPro" id="IPR000719">
    <property type="entry name" value="Prot_kinase_dom"/>
</dbReference>
<keyword evidence="7" id="KW-0677">Repeat</keyword>
<keyword evidence="8 21" id="KW-0547">Nucleotide-binding</keyword>
<dbReference type="PANTHER" id="PTHR10519:SF74">
    <property type="entry name" value="GAMMA-AMINOBUTYRIC ACID TYPE B RECEPTOR SUBUNIT 2"/>
    <property type="match status" value="1"/>
</dbReference>
<evidence type="ECO:0000256" key="15">
    <source>
        <dbReference type="ARBA" id="ARBA00023157"/>
    </source>
</evidence>
<keyword evidence="4" id="KW-0808">Transferase</keyword>
<dbReference type="Gene3D" id="3.40.190.100">
    <property type="entry name" value="Glycine betaine-binding periplasmic protein, domain 2"/>
    <property type="match status" value="1"/>
</dbReference>
<dbReference type="AlphaFoldDB" id="A0A8B7YTU4"/>
<feature type="domain" description="Protein kinase" evidence="23">
    <location>
        <begin position="872"/>
        <end position="1015"/>
    </location>
</feature>
<dbReference type="Gene3D" id="3.30.200.20">
    <property type="entry name" value="Phosphorylase Kinase, domain 1"/>
    <property type="match status" value="1"/>
</dbReference>
<dbReference type="SUPFAM" id="SSF56112">
    <property type="entry name" value="Protein kinase-like (PK-like)"/>
    <property type="match status" value="1"/>
</dbReference>
<keyword evidence="14" id="KW-0829">Tyrosine-protein kinase</keyword>
<evidence type="ECO:0000256" key="19">
    <source>
        <dbReference type="ARBA" id="ARBA00023319"/>
    </source>
</evidence>
<dbReference type="GO" id="GO:0007214">
    <property type="term" value="P:gamma-aminobutyric acid signaling pathway"/>
    <property type="evidence" value="ECO:0007669"/>
    <property type="project" value="TreeGrafter"/>
</dbReference>
<evidence type="ECO:0000256" key="9">
    <source>
        <dbReference type="ARBA" id="ARBA00022777"/>
    </source>
</evidence>
<keyword evidence="13 22" id="KW-0472">Membrane</keyword>
<dbReference type="GeneID" id="110982174"/>
<evidence type="ECO:0000256" key="4">
    <source>
        <dbReference type="ARBA" id="ARBA00022679"/>
    </source>
</evidence>
<dbReference type="Gene3D" id="3.40.50.2300">
    <property type="match status" value="2"/>
</dbReference>
<evidence type="ECO:0000256" key="5">
    <source>
        <dbReference type="ARBA" id="ARBA00022692"/>
    </source>
</evidence>
<dbReference type="GO" id="GO:0004965">
    <property type="term" value="F:G protein-coupled GABA receptor activity"/>
    <property type="evidence" value="ECO:0007669"/>
    <property type="project" value="InterPro"/>
</dbReference>
<dbReference type="SMART" id="SM00219">
    <property type="entry name" value="TyrKc"/>
    <property type="match status" value="1"/>
</dbReference>
<evidence type="ECO:0000256" key="16">
    <source>
        <dbReference type="ARBA" id="ARBA00023170"/>
    </source>
</evidence>
<dbReference type="InterPro" id="IPR017441">
    <property type="entry name" value="Protein_kinase_ATP_BS"/>
</dbReference>
<dbReference type="GO" id="GO:0004714">
    <property type="term" value="F:transmembrane receptor protein tyrosine kinase activity"/>
    <property type="evidence" value="ECO:0007669"/>
    <property type="project" value="UniProtKB-EC"/>
</dbReference>
<evidence type="ECO:0000313" key="25">
    <source>
        <dbReference type="RefSeq" id="XP_022096117.1"/>
    </source>
</evidence>
<evidence type="ECO:0000256" key="21">
    <source>
        <dbReference type="PROSITE-ProRule" id="PRU10141"/>
    </source>
</evidence>
<evidence type="ECO:0000259" key="23">
    <source>
        <dbReference type="PROSITE" id="PS50011"/>
    </source>
</evidence>
<keyword evidence="16" id="KW-0675">Receptor</keyword>
<dbReference type="InterPro" id="IPR028082">
    <property type="entry name" value="Peripla_BP_I"/>
</dbReference>
<feature type="transmembrane region" description="Helical" evidence="22">
    <location>
        <begin position="810"/>
        <end position="831"/>
    </location>
</feature>
<dbReference type="OMA" id="VSCEVAI"/>
<keyword evidence="24" id="KW-1185">Reference proteome</keyword>
<keyword evidence="11 22" id="KW-1133">Transmembrane helix</keyword>
<evidence type="ECO:0000256" key="13">
    <source>
        <dbReference type="ARBA" id="ARBA00023136"/>
    </source>
</evidence>
<dbReference type="OrthoDB" id="10045779at2759"/>
<evidence type="ECO:0000256" key="7">
    <source>
        <dbReference type="ARBA" id="ARBA00022737"/>
    </source>
</evidence>
<dbReference type="InterPro" id="IPR002455">
    <property type="entry name" value="GPCR3_GABA-B"/>
</dbReference>
<dbReference type="SUPFAM" id="SSF53822">
    <property type="entry name" value="Periplasmic binding protein-like I"/>
    <property type="match status" value="1"/>
</dbReference>
<evidence type="ECO:0000256" key="12">
    <source>
        <dbReference type="ARBA" id="ARBA00023040"/>
    </source>
</evidence>
<accession>A0A8B7YTU4</accession>
<dbReference type="FunFam" id="3.30.200.20:FF:000593">
    <property type="entry name" value="Predicted protein"/>
    <property type="match status" value="1"/>
</dbReference>
<keyword evidence="5 22" id="KW-0812">Transmembrane</keyword>
<dbReference type="RefSeq" id="XP_022096117.1">
    <property type="nucleotide sequence ID" value="XM_022240425.1"/>
</dbReference>
<feature type="binding site" evidence="21">
    <location>
        <position position="904"/>
    </location>
    <ligand>
        <name>ATP</name>
        <dbReference type="ChEBI" id="CHEBI:30616"/>
    </ligand>
</feature>
<dbReference type="PROSITE" id="PS00107">
    <property type="entry name" value="PROTEIN_KINASE_ATP"/>
    <property type="match status" value="1"/>
</dbReference>
<dbReference type="PRINTS" id="PR01176">
    <property type="entry name" value="GABABRECEPTR"/>
</dbReference>
<evidence type="ECO:0000256" key="18">
    <source>
        <dbReference type="ARBA" id="ARBA00023224"/>
    </source>
</evidence>
<name>A0A8B7YTU4_ACAPL</name>
<dbReference type="PANTHER" id="PTHR10519">
    <property type="entry name" value="GABA-B RECEPTOR"/>
    <property type="match status" value="1"/>
</dbReference>
<dbReference type="GO" id="GO:0005524">
    <property type="term" value="F:ATP binding"/>
    <property type="evidence" value="ECO:0007669"/>
    <property type="project" value="UniProtKB-UniRule"/>
</dbReference>
<evidence type="ECO:0000256" key="10">
    <source>
        <dbReference type="ARBA" id="ARBA00022840"/>
    </source>
</evidence>
<dbReference type="Pfam" id="PF01094">
    <property type="entry name" value="ANF_receptor"/>
    <property type="match status" value="1"/>
</dbReference>
<reference evidence="25" key="1">
    <citation type="submission" date="2025-08" db="UniProtKB">
        <authorList>
            <consortium name="RefSeq"/>
        </authorList>
    </citation>
    <scope>IDENTIFICATION</scope>
</reference>